<dbReference type="AlphaFoldDB" id="A0A4C2ENS6"/>
<protein>
    <recommendedName>
        <fullName evidence="3">Halocin C8-like bacteriocin domain-containing protein</fullName>
    </recommendedName>
</protein>
<evidence type="ECO:0000313" key="1">
    <source>
        <dbReference type="EMBL" id="GCF15945.1"/>
    </source>
</evidence>
<sequence>MTLQMEKTRRNILKMMSSGTIASTGLSTSAAALETEKLESDKERKAIEEVVSSVQYSEIKQELNSRDAIKISDSNSRAIKTKKDGEEKILTSFKPDCIDPQKKKGRTIVSADMAFLLNSDLSVIKSKGSIRYEPDDSNVLTEVEALSYEDREVTTESKKIDKTDKEAQNLSPSSVATQYCNPCKVLYGAACDIGCDYGLSALCTYVSVAVGSSICAAIAGEVCDYVSDNSCGEDETPRAVCQIIGYCPQ</sequence>
<comment type="caution">
    <text evidence="1">The sequence shown here is derived from an EMBL/GenBank/DDBJ whole genome shotgun (WGS) entry which is preliminary data.</text>
</comment>
<name>A0A4C2ENS6_9EURY</name>
<dbReference type="RefSeq" id="WP_137685344.1">
    <property type="nucleotide sequence ID" value="NZ_BIXZ01000012.1"/>
</dbReference>
<dbReference type="Proteomes" id="UP000304382">
    <property type="component" value="Unassembled WGS sequence"/>
</dbReference>
<gene>
    <name evidence="1" type="ORF">Harman_38800</name>
</gene>
<dbReference type="NCBIfam" id="TIGR04449">
    <property type="entry name" value="halocin_C8_dom"/>
    <property type="match status" value="1"/>
</dbReference>
<reference evidence="1 2" key="1">
    <citation type="submission" date="2019-02" db="EMBL/GenBank/DDBJ databases">
        <title>Haloarcula mannanilyticum sp. nov., a mannan degrading haloarchaeon isolated from commercial salt.</title>
        <authorList>
            <person name="Enomoto S."/>
            <person name="Shimane Y."/>
            <person name="Kamekura M."/>
            <person name="Ito T."/>
            <person name="Moriya O."/>
            <person name="Ihara K."/>
            <person name="Takahashi-Ando N."/>
            <person name="Fukushima Y."/>
            <person name="Yoshida Y."/>
            <person name="Usama R."/>
            <person name="Takai K."/>
            <person name="Minegishi H."/>
        </authorList>
    </citation>
    <scope>NUCLEOTIDE SEQUENCE [LARGE SCALE GENOMIC DNA]</scope>
    <source>
        <strain evidence="1 2">MD130-1</strain>
    </source>
</reference>
<keyword evidence="2" id="KW-1185">Reference proteome</keyword>
<accession>A0A4C2ENS6</accession>
<dbReference type="EMBL" id="BIXZ01000012">
    <property type="protein sequence ID" value="GCF15945.1"/>
    <property type="molecule type" value="Genomic_DNA"/>
</dbReference>
<evidence type="ECO:0008006" key="3">
    <source>
        <dbReference type="Google" id="ProtNLM"/>
    </source>
</evidence>
<proteinExistence type="predicted"/>
<organism evidence="1 2">
    <name type="scientific">Haloarcula mannanilytica</name>
    <dbReference type="NCBI Taxonomy" id="2509225"/>
    <lineage>
        <taxon>Archaea</taxon>
        <taxon>Methanobacteriati</taxon>
        <taxon>Methanobacteriota</taxon>
        <taxon>Stenosarchaea group</taxon>
        <taxon>Halobacteria</taxon>
        <taxon>Halobacteriales</taxon>
        <taxon>Haloarculaceae</taxon>
        <taxon>Haloarcula</taxon>
    </lineage>
</organism>
<evidence type="ECO:0000313" key="2">
    <source>
        <dbReference type="Proteomes" id="UP000304382"/>
    </source>
</evidence>
<dbReference type="InterPro" id="IPR031033">
    <property type="entry name" value="Halocin_C8_dom"/>
</dbReference>